<dbReference type="Gene3D" id="3.40.250.10">
    <property type="entry name" value="Rhodanese-like domain"/>
    <property type="match status" value="1"/>
</dbReference>
<keyword evidence="5" id="KW-1185">Reference proteome</keyword>
<proteinExistence type="predicted"/>
<dbReference type="InterPro" id="IPR036873">
    <property type="entry name" value="Rhodanese-like_dom_sf"/>
</dbReference>
<keyword evidence="3" id="KW-0808">Transferase</keyword>
<dbReference type="InterPro" id="IPR001763">
    <property type="entry name" value="Rhodanese-like_dom"/>
</dbReference>
<evidence type="ECO:0000259" key="1">
    <source>
        <dbReference type="PROSITE" id="PS50206"/>
    </source>
</evidence>
<dbReference type="PROSITE" id="PS50206">
    <property type="entry name" value="RHODANESE_3"/>
    <property type="match status" value="1"/>
</dbReference>
<evidence type="ECO:0000313" key="5">
    <source>
        <dbReference type="Proteomes" id="UP000319578"/>
    </source>
</evidence>
<reference evidence="4" key="1">
    <citation type="submission" date="2015-07" db="EMBL/GenBank/DDBJ databases">
        <title>Genome sequencing project for genomic taxonomy and phylogenomics of Bacillus-like bacteria.</title>
        <authorList>
            <person name="Liu B."/>
            <person name="Wang J."/>
            <person name="Zhu Y."/>
            <person name="Liu G."/>
            <person name="Chen Q."/>
            <person name="Chen Z."/>
            <person name="Lan J."/>
            <person name="Che J."/>
            <person name="Ge C."/>
            <person name="Shi H."/>
            <person name="Pan Z."/>
            <person name="Liu X."/>
        </authorList>
    </citation>
    <scope>NUCLEOTIDE SEQUENCE [LARGE SCALE GENOMIC DNA]</scope>
    <source>
        <strain evidence="4">DSM 9887</strain>
    </source>
</reference>
<reference evidence="2 5" key="3">
    <citation type="submission" date="2019-06" db="EMBL/GenBank/DDBJ databases">
        <title>Whole genome shotgun sequence of Brevibacillus reuszeri NBRC 15719.</title>
        <authorList>
            <person name="Hosoyama A."/>
            <person name="Uohara A."/>
            <person name="Ohji S."/>
            <person name="Ichikawa N."/>
        </authorList>
    </citation>
    <scope>NUCLEOTIDE SEQUENCE [LARGE SCALE GENOMIC DNA]</scope>
    <source>
        <strain evidence="2 5">NBRC 15719</strain>
    </source>
</reference>
<comment type="caution">
    <text evidence="3">The sequence shown here is derived from an EMBL/GenBank/DDBJ whole genome shotgun (WGS) entry which is preliminary data.</text>
</comment>
<gene>
    <name evidence="3" type="ORF">ADS79_15690</name>
    <name evidence="2" type="ORF">BRE01_54850</name>
</gene>
<dbReference type="Proteomes" id="UP000319578">
    <property type="component" value="Unassembled WGS sequence"/>
</dbReference>
<dbReference type="STRING" id="54915.ADS79_15690"/>
<dbReference type="PANTHER" id="PTHR43031:SF1">
    <property type="entry name" value="PYRIDINE NUCLEOTIDE-DISULPHIDE OXIDOREDUCTASE"/>
    <property type="match status" value="1"/>
</dbReference>
<evidence type="ECO:0000313" key="3">
    <source>
        <dbReference type="EMBL" id="KNB70387.1"/>
    </source>
</evidence>
<dbReference type="PANTHER" id="PTHR43031">
    <property type="entry name" value="FAD-DEPENDENT OXIDOREDUCTASE"/>
    <property type="match status" value="1"/>
</dbReference>
<dbReference type="PATRIC" id="fig|54915.3.peg.2152"/>
<dbReference type="InterPro" id="IPR050229">
    <property type="entry name" value="GlpE_sulfurtransferase"/>
</dbReference>
<reference evidence="3" key="2">
    <citation type="submission" date="2015-07" db="EMBL/GenBank/DDBJ databases">
        <title>MeaNS - Measles Nucleotide Surveillance Program.</title>
        <authorList>
            <person name="Tran T."/>
            <person name="Druce J."/>
        </authorList>
    </citation>
    <scope>NUCLEOTIDE SEQUENCE</scope>
    <source>
        <strain evidence="3">DSM 9887</strain>
    </source>
</reference>
<dbReference type="EMBL" id="BJON01000023">
    <property type="protein sequence ID" value="GED71783.1"/>
    <property type="molecule type" value="Genomic_DNA"/>
</dbReference>
<evidence type="ECO:0000313" key="4">
    <source>
        <dbReference type="Proteomes" id="UP000036834"/>
    </source>
</evidence>
<name>A0A0K9YP09_9BACL</name>
<protein>
    <submittedName>
        <fullName evidence="3">Sulfurtransferase</fullName>
    </submittedName>
</protein>
<dbReference type="SMART" id="SM00450">
    <property type="entry name" value="RHOD"/>
    <property type="match status" value="1"/>
</dbReference>
<dbReference type="RefSeq" id="WP_049739364.1">
    <property type="nucleotide sequence ID" value="NZ_BJON01000023.1"/>
</dbReference>
<organism evidence="3 4">
    <name type="scientific">Brevibacillus reuszeri</name>
    <dbReference type="NCBI Taxonomy" id="54915"/>
    <lineage>
        <taxon>Bacteria</taxon>
        <taxon>Bacillati</taxon>
        <taxon>Bacillota</taxon>
        <taxon>Bacilli</taxon>
        <taxon>Bacillales</taxon>
        <taxon>Paenibacillaceae</taxon>
        <taxon>Brevibacillus</taxon>
    </lineage>
</organism>
<dbReference type="AlphaFoldDB" id="A0A0K9YP09"/>
<dbReference type="Proteomes" id="UP000036834">
    <property type="component" value="Unassembled WGS sequence"/>
</dbReference>
<feature type="domain" description="Rhodanese" evidence="1">
    <location>
        <begin position="16"/>
        <end position="107"/>
    </location>
</feature>
<dbReference type="SUPFAM" id="SSF52821">
    <property type="entry name" value="Rhodanese/Cell cycle control phosphatase"/>
    <property type="match status" value="1"/>
</dbReference>
<evidence type="ECO:0000313" key="2">
    <source>
        <dbReference type="EMBL" id="GED71783.1"/>
    </source>
</evidence>
<dbReference type="EMBL" id="LGIQ01000009">
    <property type="protein sequence ID" value="KNB70387.1"/>
    <property type="molecule type" value="Genomic_DNA"/>
</dbReference>
<accession>A0A0K9YP09</accession>
<sequence length="113" mass="12597">MTDTVHSKTLKQMLDNNLNLILLDVRDNNKFLMGSISHANAPTKNVPYLSMKEADKLFDDETEKQMENAQIVTICTTGNKAQKAAALLRENGFKATALLGGLTAWDEENRDNE</sequence>
<dbReference type="CDD" id="cd00158">
    <property type="entry name" value="RHOD"/>
    <property type="match status" value="1"/>
</dbReference>
<dbReference type="GO" id="GO:0016740">
    <property type="term" value="F:transferase activity"/>
    <property type="evidence" value="ECO:0007669"/>
    <property type="project" value="UniProtKB-KW"/>
</dbReference>
<dbReference type="Pfam" id="PF00581">
    <property type="entry name" value="Rhodanese"/>
    <property type="match status" value="1"/>
</dbReference>